<dbReference type="SUPFAM" id="SSF52047">
    <property type="entry name" value="RNI-like"/>
    <property type="match status" value="1"/>
</dbReference>
<dbReference type="Gene3D" id="3.80.10.10">
    <property type="entry name" value="Ribonuclease Inhibitor"/>
    <property type="match status" value="1"/>
</dbReference>
<organism evidence="1 2">
    <name type="scientific">Mycena rosella</name>
    <name type="common">Pink bonnet</name>
    <name type="synonym">Agaricus rosellus</name>
    <dbReference type="NCBI Taxonomy" id="1033263"/>
    <lineage>
        <taxon>Eukaryota</taxon>
        <taxon>Fungi</taxon>
        <taxon>Dikarya</taxon>
        <taxon>Basidiomycota</taxon>
        <taxon>Agaricomycotina</taxon>
        <taxon>Agaricomycetes</taxon>
        <taxon>Agaricomycetidae</taxon>
        <taxon>Agaricales</taxon>
        <taxon>Marasmiineae</taxon>
        <taxon>Mycenaceae</taxon>
        <taxon>Mycena</taxon>
    </lineage>
</organism>
<proteinExistence type="predicted"/>
<comment type="caution">
    <text evidence="1">The sequence shown here is derived from an EMBL/GenBank/DDBJ whole genome shotgun (WGS) entry which is preliminary data.</text>
</comment>
<reference evidence="1" key="1">
    <citation type="submission" date="2023-03" db="EMBL/GenBank/DDBJ databases">
        <title>Massive genome expansion in bonnet fungi (Mycena s.s.) driven by repeated elements and novel gene families across ecological guilds.</title>
        <authorList>
            <consortium name="Lawrence Berkeley National Laboratory"/>
            <person name="Harder C.B."/>
            <person name="Miyauchi S."/>
            <person name="Viragh M."/>
            <person name="Kuo A."/>
            <person name="Thoen E."/>
            <person name="Andreopoulos B."/>
            <person name="Lu D."/>
            <person name="Skrede I."/>
            <person name="Drula E."/>
            <person name="Henrissat B."/>
            <person name="Morin E."/>
            <person name="Kohler A."/>
            <person name="Barry K."/>
            <person name="LaButti K."/>
            <person name="Morin E."/>
            <person name="Salamov A."/>
            <person name="Lipzen A."/>
            <person name="Mereny Z."/>
            <person name="Hegedus B."/>
            <person name="Baldrian P."/>
            <person name="Stursova M."/>
            <person name="Weitz H."/>
            <person name="Taylor A."/>
            <person name="Grigoriev I.V."/>
            <person name="Nagy L.G."/>
            <person name="Martin F."/>
            <person name="Kauserud H."/>
        </authorList>
    </citation>
    <scope>NUCLEOTIDE SEQUENCE</scope>
    <source>
        <strain evidence="1">CBHHK067</strain>
    </source>
</reference>
<keyword evidence="2" id="KW-1185">Reference proteome</keyword>
<name>A0AAD7DY56_MYCRO</name>
<protein>
    <submittedName>
        <fullName evidence="1">Uncharacterized protein</fullName>
    </submittedName>
</protein>
<evidence type="ECO:0000313" key="1">
    <source>
        <dbReference type="EMBL" id="KAJ7700714.1"/>
    </source>
</evidence>
<gene>
    <name evidence="1" type="ORF">B0H17DRAFT_1046416</name>
</gene>
<dbReference type="InterPro" id="IPR032675">
    <property type="entry name" value="LRR_dom_sf"/>
</dbReference>
<dbReference type="EMBL" id="JARKIE010000019">
    <property type="protein sequence ID" value="KAJ7700714.1"/>
    <property type="molecule type" value="Genomic_DNA"/>
</dbReference>
<dbReference type="AlphaFoldDB" id="A0AAD7DY56"/>
<evidence type="ECO:0000313" key="2">
    <source>
        <dbReference type="Proteomes" id="UP001221757"/>
    </source>
</evidence>
<sequence length="687" mass="77742">MSDHSLPDEIISEILSPALKVSDKVFSDTSKVSPFANYSESTSAYLLVCKSWLRVATPLLYHVVILRSKAQAKALGQALKKNQQLGQFIKKLRVEGGYGVPMGTILEFSPNISDLFISFEIYASDNTGGLCKGFPFINPTRVILRELAYKHLDNKMTLNLANALVQAISKWDRLSVIELPYENFGRPHRAANIAVALAKSRRLRTVVIPVDGVRWAYSLLKDCPLEAIQIKNPISAADLADLSLGDHPELKALLNFTERPPVAKQHFGVISHPLITPSLNPAFIPMNSAPGEVQDMVWTRILYFAMSVPELAENPRERNIPPRLPLLLVSKLFNRLALPHLYTYIHLTESLAPSKLLIVLQNNPSLGPLVRTVCGGFCFNSSDSDSDDSSDVGNTAPETDYMLPILAQMTGLVRFHGSSLSDFDYVYAFIHMELSISWDAFEVMTKASGSTLREFSKRVAECQRVSAATFNHLTQLRFLDWKCETSFDFSLDTLDDALPRLEELRVWSADPSFFAALSVMKLPLLRRVLLSSTVTDFGEFLKTHGSKLTELRVRYWMVKSLAVNIFKICPNLKLITFPVDQMTDSPPSPETFSSPQTICSSLESMQFKIRRWFNDNEYVAKWEVFFAGLQPKHFPNLREIEFSQIEWPTSERDIAKSCWVRWAEDLLKHNINLMDKNGKKWRTRLRK</sequence>
<accession>A0AAD7DY56</accession>
<dbReference type="Proteomes" id="UP001221757">
    <property type="component" value="Unassembled WGS sequence"/>
</dbReference>